<evidence type="ECO:0000313" key="2">
    <source>
        <dbReference type="Proteomes" id="UP000310200"/>
    </source>
</evidence>
<keyword evidence="2" id="KW-1185">Reference proteome</keyword>
<proteinExistence type="predicted"/>
<organism evidence="1 2">
    <name type="scientific">Temnothorax longispinosus</name>
    <dbReference type="NCBI Taxonomy" id="300112"/>
    <lineage>
        <taxon>Eukaryota</taxon>
        <taxon>Metazoa</taxon>
        <taxon>Ecdysozoa</taxon>
        <taxon>Arthropoda</taxon>
        <taxon>Hexapoda</taxon>
        <taxon>Insecta</taxon>
        <taxon>Pterygota</taxon>
        <taxon>Neoptera</taxon>
        <taxon>Endopterygota</taxon>
        <taxon>Hymenoptera</taxon>
        <taxon>Apocrita</taxon>
        <taxon>Aculeata</taxon>
        <taxon>Formicoidea</taxon>
        <taxon>Formicidae</taxon>
        <taxon>Myrmicinae</taxon>
        <taxon>Temnothorax</taxon>
    </lineage>
</organism>
<dbReference type="Proteomes" id="UP000310200">
    <property type="component" value="Unassembled WGS sequence"/>
</dbReference>
<dbReference type="EMBL" id="QBLH01002107">
    <property type="protein sequence ID" value="TGZ49740.1"/>
    <property type="molecule type" value="Genomic_DNA"/>
</dbReference>
<comment type="caution">
    <text evidence="1">The sequence shown here is derived from an EMBL/GenBank/DDBJ whole genome shotgun (WGS) entry which is preliminary data.</text>
</comment>
<gene>
    <name evidence="1" type="ORF">DBV15_01305</name>
</gene>
<reference evidence="1 2" key="1">
    <citation type="journal article" date="2019" name="Philos. Trans. R. Soc. Lond., B, Biol. Sci.">
        <title>Ant behaviour and brain gene expression of defending hosts depend on the ecological success of the intruding social parasite.</title>
        <authorList>
            <person name="Kaur R."/>
            <person name="Stoldt M."/>
            <person name="Jongepier E."/>
            <person name="Feldmeyer B."/>
            <person name="Menzel F."/>
            <person name="Bornberg-Bauer E."/>
            <person name="Foitzik S."/>
        </authorList>
    </citation>
    <scope>NUCLEOTIDE SEQUENCE [LARGE SCALE GENOMIC DNA]</scope>
    <source>
        <tissue evidence="1">Whole body</tissue>
    </source>
</reference>
<protein>
    <submittedName>
        <fullName evidence="1">Uncharacterized protein</fullName>
    </submittedName>
</protein>
<name>A0A4S2KK29_9HYME</name>
<dbReference type="AlphaFoldDB" id="A0A4S2KK29"/>
<accession>A0A4S2KK29</accession>
<sequence length="65" mass="7872">MDPIWILEIKTSDSVRRNCSHLEMQSKERDKYQRFPFANTKMIELIYYLDAGNLYYNTNKHSLIK</sequence>
<evidence type="ECO:0000313" key="1">
    <source>
        <dbReference type="EMBL" id="TGZ49740.1"/>
    </source>
</evidence>